<feature type="binding site" evidence="13">
    <location>
        <position position="188"/>
    </location>
    <ligand>
        <name>sn-glycerol 3-phosphate</name>
        <dbReference type="ChEBI" id="CHEBI:57597"/>
    </ligand>
</feature>
<feature type="domain" description="Glycerol-3-phosphate dehydrogenase NAD-dependent C-terminal" evidence="19">
    <location>
        <begin position="177"/>
        <end position="317"/>
    </location>
</feature>
<dbReference type="GO" id="GO:0051287">
    <property type="term" value="F:NAD binding"/>
    <property type="evidence" value="ECO:0007669"/>
    <property type="project" value="InterPro"/>
</dbReference>
<feature type="binding site" evidence="13">
    <location>
        <position position="252"/>
    </location>
    <ligand>
        <name>NADPH</name>
        <dbReference type="ChEBI" id="CHEBI:57783"/>
    </ligand>
</feature>
<evidence type="ECO:0000259" key="18">
    <source>
        <dbReference type="Pfam" id="PF01210"/>
    </source>
</evidence>
<evidence type="ECO:0000256" key="4">
    <source>
        <dbReference type="ARBA" id="ARBA00023002"/>
    </source>
</evidence>
<feature type="binding site" evidence="13">
    <location>
        <position position="12"/>
    </location>
    <ligand>
        <name>NADPH</name>
        <dbReference type="ChEBI" id="CHEBI:57783"/>
    </ligand>
</feature>
<dbReference type="GO" id="GO:0008654">
    <property type="term" value="P:phospholipid biosynthetic process"/>
    <property type="evidence" value="ECO:0007669"/>
    <property type="project" value="UniProtKB-KW"/>
</dbReference>
<dbReference type="InterPro" id="IPR013328">
    <property type="entry name" value="6PGD_dom2"/>
</dbReference>
<feature type="binding site" evidence="13">
    <location>
        <position position="135"/>
    </location>
    <ligand>
        <name>sn-glycerol 3-phosphate</name>
        <dbReference type="ChEBI" id="CHEBI:57597"/>
    </ligand>
</feature>
<keyword evidence="21" id="KW-1185">Reference proteome</keyword>
<feature type="binding site" evidence="13">
    <location>
        <position position="137"/>
    </location>
    <ligand>
        <name>NADPH</name>
        <dbReference type="ChEBI" id="CHEBI:57783"/>
    </ligand>
</feature>
<comment type="catalytic activity">
    <reaction evidence="9">
        <text>sn-glycerol 3-phosphate + NADP(+) = dihydroxyacetone phosphate + NADPH + H(+)</text>
        <dbReference type="Rhea" id="RHEA:11096"/>
        <dbReference type="ChEBI" id="CHEBI:15378"/>
        <dbReference type="ChEBI" id="CHEBI:57597"/>
        <dbReference type="ChEBI" id="CHEBI:57642"/>
        <dbReference type="ChEBI" id="CHEBI:57783"/>
        <dbReference type="ChEBI" id="CHEBI:58349"/>
        <dbReference type="EC" id="1.1.1.94"/>
    </reaction>
    <physiologicalReaction direction="right-to-left" evidence="9">
        <dbReference type="Rhea" id="RHEA:11098"/>
    </physiologicalReaction>
</comment>
<dbReference type="NCBIfam" id="NF000940">
    <property type="entry name" value="PRK00094.1-2"/>
    <property type="match status" value="1"/>
</dbReference>
<sequence>MSKIAFLGGGSFATALSNLLAKKGHCVCIWARDEKVVNDINENKRNSKYMKNLKLNSSIYASCNMKEVLDNADYVVFATASHVVRQICEKAKPYMNDKSIIINVAKGIEEGTLKLMSDILEEEFSNPVVVLSGPSHAEEVAEETPTTVVASSKNIKYAEKVQELFMTSYFRVYTNDDLLGVEIGGAVKNIIALAAGITDGIGYGDNAKAALMTRGMSEIIRVGEKLGGKKETFFGLTGMGDLIVTCTSMHSRNRRAGILIGKGKTMDEAIKEVGMVVEGIKACKSFYLFKEDLGVSMPITDMLYKVLFENKDPKQGVHELMQRDKKKECY</sequence>
<evidence type="ECO:0000256" key="9">
    <source>
        <dbReference type="ARBA" id="ARBA00052716"/>
    </source>
</evidence>
<dbReference type="Gene3D" id="1.10.1040.10">
    <property type="entry name" value="N-(1-d-carboxylethyl)-l-norvaline Dehydrogenase, domain 2"/>
    <property type="match status" value="1"/>
</dbReference>
<keyword evidence="2 13" id="KW-0444">Lipid biosynthesis</keyword>
<feature type="binding site" evidence="16">
    <location>
        <position position="252"/>
    </location>
    <ligand>
        <name>NAD(+)</name>
        <dbReference type="ChEBI" id="CHEBI:57540"/>
    </ligand>
</feature>
<dbReference type="InterPro" id="IPR006168">
    <property type="entry name" value="G3P_DH_NAD-dep"/>
</dbReference>
<dbReference type="SUPFAM" id="SSF48179">
    <property type="entry name" value="6-phosphogluconate dehydrogenase C-terminal domain-like"/>
    <property type="match status" value="1"/>
</dbReference>
<dbReference type="GO" id="GO:0046168">
    <property type="term" value="P:glycerol-3-phosphate catabolic process"/>
    <property type="evidence" value="ECO:0007669"/>
    <property type="project" value="InterPro"/>
</dbReference>
<evidence type="ECO:0000256" key="14">
    <source>
        <dbReference type="PIRSR" id="PIRSR000114-1"/>
    </source>
</evidence>
<dbReference type="InterPro" id="IPR006109">
    <property type="entry name" value="G3P_DH_NAD-dep_C"/>
</dbReference>
<dbReference type="InterPro" id="IPR008927">
    <property type="entry name" value="6-PGluconate_DH-like_C_sf"/>
</dbReference>
<dbReference type="InterPro" id="IPR011128">
    <property type="entry name" value="G3P_DH_NAD-dep_N"/>
</dbReference>
<evidence type="ECO:0000256" key="2">
    <source>
        <dbReference type="ARBA" id="ARBA00022516"/>
    </source>
</evidence>
<dbReference type="HAMAP" id="MF_00394">
    <property type="entry name" value="NAD_Glyc3P_dehydrog"/>
    <property type="match status" value="1"/>
</dbReference>
<feature type="binding site" evidence="13">
    <location>
        <position position="11"/>
    </location>
    <ligand>
        <name>NADPH</name>
        <dbReference type="ChEBI" id="CHEBI:57783"/>
    </ligand>
</feature>
<dbReference type="RefSeq" id="WP_090038460.1">
    <property type="nucleotide sequence ID" value="NZ_FOKI01000002.1"/>
</dbReference>
<dbReference type="PRINTS" id="PR00077">
    <property type="entry name" value="GPDHDRGNASE"/>
</dbReference>
<dbReference type="Pfam" id="PF01210">
    <property type="entry name" value="NAD_Gly3P_dh_N"/>
    <property type="match status" value="1"/>
</dbReference>
<evidence type="ECO:0000256" key="1">
    <source>
        <dbReference type="ARBA" id="ARBA00011009"/>
    </source>
</evidence>
<dbReference type="FunFam" id="1.10.1040.10:FF:000001">
    <property type="entry name" value="Glycerol-3-phosphate dehydrogenase [NAD(P)+]"/>
    <property type="match status" value="1"/>
</dbReference>
<dbReference type="EC" id="1.1.1.94" evidence="10 13"/>
<accession>A0A1I0VQE8</accession>
<comment type="pathway">
    <text evidence="13">Membrane lipid metabolism; glycerophospholipid metabolism.</text>
</comment>
<dbReference type="NCBIfam" id="NF000941">
    <property type="entry name" value="PRK00094.1-3"/>
    <property type="match status" value="1"/>
</dbReference>
<dbReference type="EMBL" id="FOKI01000002">
    <property type="protein sequence ID" value="SFA78110.1"/>
    <property type="molecule type" value="Genomic_DNA"/>
</dbReference>
<comment type="similarity">
    <text evidence="1 13 17">Belongs to the NAD-dependent glycerol-3-phosphate dehydrogenase family.</text>
</comment>
<organism evidence="20 21">
    <name type="scientific">Clostridium frigidicarnis</name>
    <dbReference type="NCBI Taxonomy" id="84698"/>
    <lineage>
        <taxon>Bacteria</taxon>
        <taxon>Bacillati</taxon>
        <taxon>Bacillota</taxon>
        <taxon>Clostridia</taxon>
        <taxon>Eubacteriales</taxon>
        <taxon>Clostridiaceae</taxon>
        <taxon>Clostridium</taxon>
    </lineage>
</organism>
<dbReference type="Proteomes" id="UP000198619">
    <property type="component" value="Unassembled WGS sequence"/>
</dbReference>
<evidence type="ECO:0000256" key="8">
    <source>
        <dbReference type="ARBA" id="ARBA00023264"/>
    </source>
</evidence>
<feature type="binding site" evidence="13">
    <location>
        <position position="106"/>
    </location>
    <ligand>
        <name>NADPH</name>
        <dbReference type="ChEBI" id="CHEBI:57783"/>
    </ligand>
</feature>
<feature type="binding site" evidence="13">
    <location>
        <position position="278"/>
    </location>
    <ligand>
        <name>NADPH</name>
        <dbReference type="ChEBI" id="CHEBI:57783"/>
    </ligand>
</feature>
<evidence type="ECO:0000256" key="17">
    <source>
        <dbReference type="RuleBase" id="RU000437"/>
    </source>
</evidence>
<keyword evidence="5 13" id="KW-0520">NAD</keyword>
<dbReference type="OrthoDB" id="9812273at2"/>
<comment type="catalytic activity">
    <reaction evidence="13">
        <text>sn-glycerol 3-phosphate + NAD(+) = dihydroxyacetone phosphate + NADH + H(+)</text>
        <dbReference type="Rhea" id="RHEA:11092"/>
        <dbReference type="ChEBI" id="CHEBI:15378"/>
        <dbReference type="ChEBI" id="CHEBI:57540"/>
        <dbReference type="ChEBI" id="CHEBI:57597"/>
        <dbReference type="ChEBI" id="CHEBI:57642"/>
        <dbReference type="ChEBI" id="CHEBI:57945"/>
        <dbReference type="EC" id="1.1.1.94"/>
    </reaction>
</comment>
<dbReference type="GO" id="GO:0141152">
    <property type="term" value="F:glycerol-3-phosphate dehydrogenase (NAD+) activity"/>
    <property type="evidence" value="ECO:0007669"/>
    <property type="project" value="RHEA"/>
</dbReference>
<feature type="binding site" evidence="16">
    <location>
        <position position="137"/>
    </location>
    <ligand>
        <name>NAD(+)</name>
        <dbReference type="ChEBI" id="CHEBI:57540"/>
    </ligand>
</feature>
<evidence type="ECO:0000256" key="7">
    <source>
        <dbReference type="ARBA" id="ARBA00023209"/>
    </source>
</evidence>
<dbReference type="InterPro" id="IPR036291">
    <property type="entry name" value="NAD(P)-bd_dom_sf"/>
</dbReference>
<evidence type="ECO:0000259" key="19">
    <source>
        <dbReference type="Pfam" id="PF07479"/>
    </source>
</evidence>
<evidence type="ECO:0000256" key="13">
    <source>
        <dbReference type="HAMAP-Rule" id="MF_00394"/>
    </source>
</evidence>
<dbReference type="PROSITE" id="PS00957">
    <property type="entry name" value="NAD_G3PDH"/>
    <property type="match status" value="1"/>
</dbReference>
<dbReference type="UniPathway" id="UPA00940"/>
<evidence type="ECO:0000313" key="21">
    <source>
        <dbReference type="Proteomes" id="UP000198619"/>
    </source>
</evidence>
<name>A0A1I0VQE8_9CLOT</name>
<dbReference type="SUPFAM" id="SSF51735">
    <property type="entry name" value="NAD(P)-binding Rossmann-fold domains"/>
    <property type="match status" value="1"/>
</dbReference>
<dbReference type="STRING" id="84698.SAMN04488528_1002208"/>
<feature type="domain" description="Glycerol-3-phosphate dehydrogenase NAD-dependent N-terminal" evidence="18">
    <location>
        <begin position="3"/>
        <end position="157"/>
    </location>
</feature>
<dbReference type="PANTHER" id="PTHR11728:SF1">
    <property type="entry name" value="GLYCEROL-3-PHOSPHATE DEHYDROGENASE [NAD(+)] 2, CHLOROPLASTIC"/>
    <property type="match status" value="1"/>
</dbReference>
<evidence type="ECO:0000256" key="15">
    <source>
        <dbReference type="PIRSR" id="PIRSR000114-2"/>
    </source>
</evidence>
<proteinExistence type="inferred from homology"/>
<keyword evidence="8 13" id="KW-1208">Phospholipid metabolism</keyword>
<feature type="binding site" evidence="13">
    <location>
        <position position="276"/>
    </location>
    <ligand>
        <name>NADPH</name>
        <dbReference type="ChEBI" id="CHEBI:57783"/>
    </ligand>
</feature>
<feature type="binding site" evidence="15">
    <location>
        <position position="106"/>
    </location>
    <ligand>
        <name>substrate</name>
    </ligand>
</feature>
<evidence type="ECO:0000256" key="11">
    <source>
        <dbReference type="ARBA" id="ARBA00069372"/>
    </source>
</evidence>
<comment type="caution">
    <text evidence="13">Lacks conserved residue(s) required for the propagation of feature annotation.</text>
</comment>
<dbReference type="PANTHER" id="PTHR11728">
    <property type="entry name" value="GLYCEROL-3-PHOSPHATE DEHYDROGENASE"/>
    <property type="match status" value="1"/>
</dbReference>
<evidence type="ECO:0000256" key="5">
    <source>
        <dbReference type="ARBA" id="ARBA00023027"/>
    </source>
</evidence>
<dbReference type="Pfam" id="PF07479">
    <property type="entry name" value="NAD_Gly3P_dh_C"/>
    <property type="match status" value="1"/>
</dbReference>
<feature type="binding site" evidence="13">
    <location>
        <position position="49"/>
    </location>
    <ligand>
        <name>NADPH</name>
        <dbReference type="ChEBI" id="CHEBI:57783"/>
    </ligand>
</feature>
<dbReference type="PIRSF" id="PIRSF000114">
    <property type="entry name" value="Glycerol-3-P_dh"/>
    <property type="match status" value="1"/>
</dbReference>
<dbReference type="GO" id="GO:0141153">
    <property type="term" value="F:glycerol-3-phosphate dehydrogenase (NADP+) activity"/>
    <property type="evidence" value="ECO:0007669"/>
    <property type="project" value="RHEA"/>
</dbReference>
<feature type="binding site" evidence="13">
    <location>
        <position position="241"/>
    </location>
    <ligand>
        <name>sn-glycerol 3-phosphate</name>
        <dbReference type="ChEBI" id="CHEBI:57597"/>
    </ligand>
</feature>
<keyword evidence="6 13" id="KW-0443">Lipid metabolism</keyword>
<feature type="binding site" evidence="13">
    <location>
        <position position="253"/>
    </location>
    <ligand>
        <name>sn-glycerol 3-phosphate</name>
        <dbReference type="ChEBI" id="CHEBI:57597"/>
    </ligand>
</feature>
<evidence type="ECO:0000256" key="6">
    <source>
        <dbReference type="ARBA" id="ARBA00023098"/>
    </source>
</evidence>
<dbReference type="GO" id="GO:0006650">
    <property type="term" value="P:glycerophospholipid metabolic process"/>
    <property type="evidence" value="ECO:0007669"/>
    <property type="project" value="UniProtKB-UniRule"/>
</dbReference>
<evidence type="ECO:0000256" key="16">
    <source>
        <dbReference type="PIRSR" id="PIRSR000114-3"/>
    </source>
</evidence>
<evidence type="ECO:0000256" key="12">
    <source>
        <dbReference type="ARBA" id="ARBA00080511"/>
    </source>
</evidence>
<evidence type="ECO:0000256" key="3">
    <source>
        <dbReference type="ARBA" id="ARBA00022857"/>
    </source>
</evidence>
<keyword evidence="3 13" id="KW-0521">NADP</keyword>
<feature type="active site" description="Proton acceptor" evidence="13 14">
    <location>
        <position position="188"/>
    </location>
</feature>
<feature type="binding site" evidence="15">
    <location>
        <begin position="252"/>
        <end position="253"/>
    </location>
    <ligand>
        <name>substrate</name>
    </ligand>
</feature>
<evidence type="ECO:0000313" key="20">
    <source>
        <dbReference type="EMBL" id="SFA78110.1"/>
    </source>
</evidence>
<dbReference type="AlphaFoldDB" id="A0A1I0VQE8"/>
<dbReference type="NCBIfam" id="NF000942">
    <property type="entry name" value="PRK00094.1-4"/>
    <property type="match status" value="1"/>
</dbReference>
<comment type="subcellular location">
    <subcellularLocation>
        <location evidence="13">Cytoplasm</location>
    </subcellularLocation>
</comment>
<feature type="binding site" evidence="13">
    <location>
        <position position="106"/>
    </location>
    <ligand>
        <name>sn-glycerol 3-phosphate</name>
        <dbReference type="ChEBI" id="CHEBI:57597"/>
    </ligand>
</feature>
<dbReference type="FunFam" id="3.40.50.720:FF:000019">
    <property type="entry name" value="Glycerol-3-phosphate dehydrogenase [NAD(P)+]"/>
    <property type="match status" value="1"/>
</dbReference>
<keyword evidence="7 13" id="KW-0594">Phospholipid biosynthesis</keyword>
<gene>
    <name evidence="13" type="primary">gpsA</name>
    <name evidence="20" type="ORF">SAMN04488528_1002208</name>
</gene>
<evidence type="ECO:0000256" key="10">
    <source>
        <dbReference type="ARBA" id="ARBA00066687"/>
    </source>
</evidence>
<protein>
    <recommendedName>
        <fullName evidence="11 13">Glycerol-3-phosphate dehydrogenase [NAD(P)+]</fullName>
        <ecNumber evidence="10 13">1.1.1.94</ecNumber>
    </recommendedName>
    <alternativeName>
        <fullName evidence="13">NAD(P)(+)-dependent glycerol-3-phosphate dehydrogenase</fullName>
    </alternativeName>
    <alternativeName>
        <fullName evidence="12 13">NAD(P)H-dependent dihydroxyacetone-phosphate reductase</fullName>
    </alternativeName>
</protein>
<feature type="binding site" evidence="13">
    <location>
        <position position="251"/>
    </location>
    <ligand>
        <name>sn-glycerol 3-phosphate</name>
        <dbReference type="ChEBI" id="CHEBI:57597"/>
    </ligand>
</feature>
<keyword evidence="13" id="KW-0963">Cytoplasm</keyword>
<dbReference type="GO" id="GO:0005975">
    <property type="term" value="P:carbohydrate metabolic process"/>
    <property type="evidence" value="ECO:0007669"/>
    <property type="project" value="InterPro"/>
</dbReference>
<feature type="binding site" evidence="13">
    <location>
        <position position="252"/>
    </location>
    <ligand>
        <name>sn-glycerol 3-phosphate</name>
        <dbReference type="ChEBI" id="CHEBI:57597"/>
    </ligand>
</feature>
<keyword evidence="13" id="KW-0547">Nucleotide-binding</keyword>
<comment type="function">
    <text evidence="13">Catalyzes the reduction of the glycolytic intermediate dihydroxyacetone phosphate (DHAP) to sn-glycerol 3-phosphate (G3P), the key precursor for phospholipid synthesis.</text>
</comment>
<reference evidence="20 21" key="1">
    <citation type="submission" date="2016-10" db="EMBL/GenBank/DDBJ databases">
        <authorList>
            <person name="de Groot N.N."/>
        </authorList>
    </citation>
    <scope>NUCLEOTIDE SEQUENCE [LARGE SCALE GENOMIC DNA]</scope>
    <source>
        <strain evidence="20 21">DSM 12271</strain>
    </source>
</reference>
<dbReference type="Gene3D" id="3.40.50.720">
    <property type="entry name" value="NAD(P)-binding Rossmann-like Domain"/>
    <property type="match status" value="1"/>
</dbReference>
<feature type="binding site" evidence="13">
    <location>
        <position position="133"/>
    </location>
    <ligand>
        <name>sn-glycerol 3-phosphate</name>
        <dbReference type="ChEBI" id="CHEBI:57597"/>
    </ligand>
</feature>
<feature type="binding site" evidence="13">
    <location>
        <position position="32"/>
    </location>
    <ligand>
        <name>NADPH</name>
        <dbReference type="ChEBI" id="CHEBI:57783"/>
    </ligand>
</feature>
<dbReference type="GO" id="GO:0046167">
    <property type="term" value="P:glycerol-3-phosphate biosynthetic process"/>
    <property type="evidence" value="ECO:0007669"/>
    <property type="project" value="UniProtKB-UniRule"/>
</dbReference>
<dbReference type="GO" id="GO:0005829">
    <property type="term" value="C:cytosol"/>
    <property type="evidence" value="ECO:0007669"/>
    <property type="project" value="TreeGrafter"/>
</dbReference>
<keyword evidence="4 13" id="KW-0560">Oxidoreductase</keyword>